<evidence type="ECO:0000256" key="1">
    <source>
        <dbReference type="ARBA" id="ARBA00004613"/>
    </source>
</evidence>
<keyword evidence="7" id="KW-1015">Disulfide bond</keyword>
<evidence type="ECO:0000256" key="6">
    <source>
        <dbReference type="ARBA" id="ARBA00022859"/>
    </source>
</evidence>
<dbReference type="GO" id="GO:0005576">
    <property type="term" value="C:extracellular region"/>
    <property type="evidence" value="ECO:0007669"/>
    <property type="project" value="UniProtKB-SubCell"/>
</dbReference>
<feature type="region of interest" description="Disordered" evidence="8">
    <location>
        <begin position="29"/>
        <end position="71"/>
    </location>
</feature>
<keyword evidence="6" id="KW-0391">Immunity</keyword>
<dbReference type="GO" id="GO:0045087">
    <property type="term" value="P:innate immune response"/>
    <property type="evidence" value="ECO:0007669"/>
    <property type="project" value="UniProtKB-KW"/>
</dbReference>
<keyword evidence="4" id="KW-0399">Innate immunity</keyword>
<dbReference type="RefSeq" id="XP_030374594.1">
    <property type="nucleotide sequence ID" value="XM_030518734.1"/>
</dbReference>
<evidence type="ECO:0000313" key="11">
    <source>
        <dbReference type="RefSeq" id="XP_030374594.1"/>
    </source>
</evidence>
<dbReference type="CTD" id="37102"/>
<dbReference type="Pfam" id="PF08194">
    <property type="entry name" value="DIM"/>
    <property type="match status" value="1"/>
</dbReference>
<evidence type="ECO:0000256" key="3">
    <source>
        <dbReference type="ARBA" id="ARBA00022525"/>
    </source>
</evidence>
<comment type="subcellular location">
    <subcellularLocation>
        <location evidence="1">Secreted</location>
    </subcellularLocation>
</comment>
<dbReference type="InterPro" id="IPR013172">
    <property type="entry name" value="Bomanin"/>
</dbReference>
<accession>A0A6J2TF22</accession>
<dbReference type="AlphaFoldDB" id="A0A6J2TF22"/>
<dbReference type="OrthoDB" id="7869521at2759"/>
<dbReference type="GeneID" id="115624135"/>
<evidence type="ECO:0000256" key="9">
    <source>
        <dbReference type="SAM" id="SignalP"/>
    </source>
</evidence>
<evidence type="ECO:0000256" key="7">
    <source>
        <dbReference type="ARBA" id="ARBA00023157"/>
    </source>
</evidence>
<comment type="similarity">
    <text evidence="2">Belongs to the bomanin family.</text>
</comment>
<evidence type="ECO:0000256" key="8">
    <source>
        <dbReference type="SAM" id="MobiDB-lite"/>
    </source>
</evidence>
<evidence type="ECO:0000256" key="2">
    <source>
        <dbReference type="ARBA" id="ARBA00005379"/>
    </source>
</evidence>
<organism evidence="10 11">
    <name type="scientific">Drosophila lebanonensis</name>
    <name type="common">Fruit fly</name>
    <name type="synonym">Scaptodrosophila lebanonensis</name>
    <dbReference type="NCBI Taxonomy" id="7225"/>
    <lineage>
        <taxon>Eukaryota</taxon>
        <taxon>Metazoa</taxon>
        <taxon>Ecdysozoa</taxon>
        <taxon>Arthropoda</taxon>
        <taxon>Hexapoda</taxon>
        <taxon>Insecta</taxon>
        <taxon>Pterygota</taxon>
        <taxon>Neoptera</taxon>
        <taxon>Endopterygota</taxon>
        <taxon>Diptera</taxon>
        <taxon>Brachycera</taxon>
        <taxon>Muscomorpha</taxon>
        <taxon>Ephydroidea</taxon>
        <taxon>Drosophilidae</taxon>
        <taxon>Scaptodrosophila</taxon>
    </lineage>
</organism>
<feature type="chain" id="PRO_5027020179" evidence="9">
    <location>
        <begin position="19"/>
        <end position="137"/>
    </location>
</feature>
<feature type="signal peptide" evidence="9">
    <location>
        <begin position="1"/>
        <end position="18"/>
    </location>
</feature>
<sequence>MKCIALLVILAVFAYASAGKVTINGKCIDCNEPTQPPATRPRTTKKSGSSGRPTPTKIGGNGGRKTPARDDEIDAWAKELHNFNVKQVGGGVSQQISGGGHRHKRQIYQSGGRRIDASGFPGTIVHNDDCRNCNIRG</sequence>
<reference evidence="11" key="1">
    <citation type="submission" date="2025-08" db="UniProtKB">
        <authorList>
            <consortium name="RefSeq"/>
        </authorList>
    </citation>
    <scope>IDENTIFICATION</scope>
    <source>
        <strain evidence="11">11010-0011.00</strain>
        <tissue evidence="11">Whole body</tissue>
    </source>
</reference>
<keyword evidence="3" id="KW-0964">Secreted</keyword>
<evidence type="ECO:0000256" key="5">
    <source>
        <dbReference type="ARBA" id="ARBA00022729"/>
    </source>
</evidence>
<keyword evidence="5 9" id="KW-0732">Signal</keyword>
<proteinExistence type="inferred from homology"/>
<keyword evidence="10" id="KW-1185">Reference proteome</keyword>
<gene>
    <name evidence="11" type="primary">LOC115624135</name>
</gene>
<name>A0A6J2TF22_DROLE</name>
<dbReference type="Proteomes" id="UP000504634">
    <property type="component" value="Unplaced"/>
</dbReference>
<evidence type="ECO:0000313" key="10">
    <source>
        <dbReference type="Proteomes" id="UP000504634"/>
    </source>
</evidence>
<protein>
    <submittedName>
        <fullName evidence="11">Uncharacterized protein LOC115624135</fullName>
    </submittedName>
</protein>
<evidence type="ECO:0000256" key="4">
    <source>
        <dbReference type="ARBA" id="ARBA00022588"/>
    </source>
</evidence>